<name>A0A2J6TD70_9HELO</name>
<accession>A0A2J6TD70</accession>
<feature type="compositionally biased region" description="Low complexity" evidence="1">
    <location>
        <begin position="27"/>
        <end position="40"/>
    </location>
</feature>
<dbReference type="AlphaFoldDB" id="A0A2J6TD70"/>
<dbReference type="Proteomes" id="UP000235371">
    <property type="component" value="Unassembled WGS sequence"/>
</dbReference>
<dbReference type="Pfam" id="PF00226">
    <property type="entry name" value="DnaJ"/>
    <property type="match status" value="1"/>
</dbReference>
<keyword evidence="4" id="KW-1185">Reference proteome</keyword>
<evidence type="ECO:0000313" key="3">
    <source>
        <dbReference type="EMBL" id="PMD60960.1"/>
    </source>
</evidence>
<gene>
    <name evidence="3" type="ORF">K444DRAFT_628986</name>
</gene>
<dbReference type="GeneID" id="36591066"/>
<dbReference type="PROSITE" id="PS50076">
    <property type="entry name" value="DNAJ_2"/>
    <property type="match status" value="1"/>
</dbReference>
<feature type="domain" description="J" evidence="2">
    <location>
        <begin position="52"/>
        <end position="122"/>
    </location>
</feature>
<reference evidence="3 4" key="1">
    <citation type="submission" date="2016-04" db="EMBL/GenBank/DDBJ databases">
        <title>A degradative enzymes factory behind the ericoid mycorrhizal symbiosis.</title>
        <authorList>
            <consortium name="DOE Joint Genome Institute"/>
            <person name="Martino E."/>
            <person name="Morin E."/>
            <person name="Grelet G."/>
            <person name="Kuo A."/>
            <person name="Kohler A."/>
            <person name="Daghino S."/>
            <person name="Barry K."/>
            <person name="Choi C."/>
            <person name="Cichocki N."/>
            <person name="Clum A."/>
            <person name="Copeland A."/>
            <person name="Hainaut M."/>
            <person name="Haridas S."/>
            <person name="Labutti K."/>
            <person name="Lindquist E."/>
            <person name="Lipzen A."/>
            <person name="Khouja H.-R."/>
            <person name="Murat C."/>
            <person name="Ohm R."/>
            <person name="Olson A."/>
            <person name="Spatafora J."/>
            <person name="Veneault-Fourrey C."/>
            <person name="Henrissat B."/>
            <person name="Grigoriev I."/>
            <person name="Martin F."/>
            <person name="Perotto S."/>
        </authorList>
    </citation>
    <scope>NUCLEOTIDE SEQUENCE [LARGE SCALE GENOMIC DNA]</scope>
    <source>
        <strain evidence="3 4">E</strain>
    </source>
</reference>
<evidence type="ECO:0000313" key="4">
    <source>
        <dbReference type="Proteomes" id="UP000235371"/>
    </source>
</evidence>
<evidence type="ECO:0000259" key="2">
    <source>
        <dbReference type="PROSITE" id="PS50076"/>
    </source>
</evidence>
<organism evidence="3 4">
    <name type="scientific">Hyaloscypha bicolor E</name>
    <dbReference type="NCBI Taxonomy" id="1095630"/>
    <lineage>
        <taxon>Eukaryota</taxon>
        <taxon>Fungi</taxon>
        <taxon>Dikarya</taxon>
        <taxon>Ascomycota</taxon>
        <taxon>Pezizomycotina</taxon>
        <taxon>Leotiomycetes</taxon>
        <taxon>Helotiales</taxon>
        <taxon>Hyaloscyphaceae</taxon>
        <taxon>Hyaloscypha</taxon>
        <taxon>Hyaloscypha bicolor</taxon>
    </lineage>
</organism>
<dbReference type="PRINTS" id="PR00625">
    <property type="entry name" value="JDOMAIN"/>
</dbReference>
<feature type="region of interest" description="Disordered" evidence="1">
    <location>
        <begin position="1"/>
        <end position="47"/>
    </location>
</feature>
<dbReference type="CDD" id="cd06257">
    <property type="entry name" value="DnaJ"/>
    <property type="match status" value="1"/>
</dbReference>
<dbReference type="InParanoid" id="A0A2J6TD70"/>
<dbReference type="OrthoDB" id="10250354at2759"/>
<dbReference type="SUPFAM" id="SSF46565">
    <property type="entry name" value="Chaperone J-domain"/>
    <property type="match status" value="1"/>
</dbReference>
<dbReference type="InterPro" id="IPR050817">
    <property type="entry name" value="DjlA_DnaK_co-chaperone"/>
</dbReference>
<sequence length="122" mass="13965">MKFNFFGASGPKPAKETFSNRRKPKYTSSSTLPPESTPKTNLRKCPENGYIPHYRNLGLKSGASTEGIKAEWRRTILRLHPDKIRDSAQKKNATAAMILVNEAYEKLHTKEDWWRGAPMMTR</sequence>
<dbReference type="RefSeq" id="XP_024737864.1">
    <property type="nucleotide sequence ID" value="XM_024882989.1"/>
</dbReference>
<dbReference type="InterPro" id="IPR001623">
    <property type="entry name" value="DnaJ_domain"/>
</dbReference>
<dbReference type="Gene3D" id="1.10.287.110">
    <property type="entry name" value="DnaJ domain"/>
    <property type="match status" value="1"/>
</dbReference>
<dbReference type="SMART" id="SM00271">
    <property type="entry name" value="DnaJ"/>
    <property type="match status" value="1"/>
</dbReference>
<dbReference type="InterPro" id="IPR036869">
    <property type="entry name" value="J_dom_sf"/>
</dbReference>
<proteinExistence type="predicted"/>
<dbReference type="PANTHER" id="PTHR24074">
    <property type="entry name" value="CO-CHAPERONE PROTEIN DJLA"/>
    <property type="match status" value="1"/>
</dbReference>
<dbReference type="EMBL" id="KZ613787">
    <property type="protein sequence ID" value="PMD60960.1"/>
    <property type="molecule type" value="Genomic_DNA"/>
</dbReference>
<protein>
    <recommendedName>
        <fullName evidence="2">J domain-containing protein</fullName>
    </recommendedName>
</protein>
<evidence type="ECO:0000256" key="1">
    <source>
        <dbReference type="SAM" id="MobiDB-lite"/>
    </source>
</evidence>